<keyword evidence="6" id="KW-1185">Reference proteome</keyword>
<dbReference type="EMBL" id="CP089982">
    <property type="protein sequence ID" value="WXA95371.1"/>
    <property type="molecule type" value="Genomic_DNA"/>
</dbReference>
<dbReference type="InterPro" id="IPR027417">
    <property type="entry name" value="P-loop_NTPase"/>
</dbReference>
<dbReference type="PROSITE" id="PS51194">
    <property type="entry name" value="HELICASE_CTER"/>
    <property type="match status" value="1"/>
</dbReference>
<dbReference type="SMART" id="SM00487">
    <property type="entry name" value="DEXDc"/>
    <property type="match status" value="1"/>
</dbReference>
<dbReference type="Pfam" id="PF00271">
    <property type="entry name" value="Helicase_C"/>
    <property type="match status" value="1"/>
</dbReference>
<dbReference type="InterPro" id="IPR049730">
    <property type="entry name" value="SNF2/RAD54-like_C"/>
</dbReference>
<dbReference type="Proteomes" id="UP001379533">
    <property type="component" value="Chromosome"/>
</dbReference>
<sequence length="1084" mass="119828">MNANGDIVKSSPHQWLESLELYMLARLVGRRTLDLALTSTAGYATPPAISGDAIVAVLHEGQRTELRMEDEILVTVCSRCQSAFGPCVHATVVAVDLAVSGALREALLAGHDTSDAAAQAVERRRALEEERAFEQSLRAWLAPAAGELAVEIAAGPSEEGKRREGRGYGDRVDASRGPTLSIFVRSVGERKLLSPRELATPSQFRSGDRRVLQYVRDQGIGRKAVQARGVDASLTIEAMRAHGGIFAAGFKGLLDFRNAFVRPRVEVNPADGALEVFWAAENGGPRFAASQAAFFAGPFPYVWAKNGAIFRVAKDVDVDLAEEFARVPRLSVPPGKLKDAGSRLLRMTRGRGIEMPVTQVFGLPPVETPRLILRLVGEPLALEGVLVAAYKAREIPLFTETENPPPEDGRDRESEIRARELVLGSGLEPRNLEEEEDFSNQAPLVARGERAIYFWQHGLLALRGADNPPVEVELSKHLAGVRLGAPIAGRVHVALEGEWLKTRLEFRTEDLPVELDTIRGALQRKERWVSLNDGTLARISASIEAISNEAAQIMGNDAEAALPPHQLGRLDRWLEDNDGELDDAVKSLRRKLRALSVAEEPEMPQGLRATLRPYQRLGLSWLQFLQALGAGGLLADDMGLGKTITTLAFLLRRKEVEGPAPSLVVCPTSVATNWLRESERFTPDLRVRLLHGLSREERVLSPETIADSDIIITTYGLLRRDLETLWTTTFRCVILDEAQNVKNADSATRKAAAALQARMRLALTGTPMENRLRELWSIASLVNPGILGTARDFEKRFEQPIVLNRGSAVAAERESPMAAELRAIVRPFLLRRTKNDVLRELPPKTEIDRFVSLTSQDKRMYDALAHTLRAGLRQKIEQDARPVPMTVFAALTRLRQMACDPRLIDPKLGESPSAKRETFLELVRELVAENRRALVFSQFVQLFTLWRQDLDRENIEYEYLDGSTTKRDDVVTRFQTGRAPLFLISLKAGGSGLNLTAADTVIHCDPWWNPAVEDQATDRAYRIGQDKPVTVVRLVARGTIEEKILALKAKKRDLAKTVISDGEGALQGLTEEDLRALLGDVDDE</sequence>
<dbReference type="PANTHER" id="PTHR10799">
    <property type="entry name" value="SNF2/RAD54 HELICASE FAMILY"/>
    <property type="match status" value="1"/>
</dbReference>
<dbReference type="RefSeq" id="WP_394845978.1">
    <property type="nucleotide sequence ID" value="NZ_CP089982.1"/>
</dbReference>
<keyword evidence="1" id="KW-0378">Hydrolase</keyword>
<feature type="domain" description="Helicase ATP-binding" evidence="3">
    <location>
        <begin position="623"/>
        <end position="785"/>
    </location>
</feature>
<dbReference type="InterPro" id="IPR000330">
    <property type="entry name" value="SNF2_N"/>
</dbReference>
<keyword evidence="5" id="KW-0347">Helicase</keyword>
<dbReference type="SMART" id="SM00490">
    <property type="entry name" value="HELICc"/>
    <property type="match status" value="1"/>
</dbReference>
<keyword evidence="5" id="KW-0067">ATP-binding</keyword>
<dbReference type="GO" id="GO:0004386">
    <property type="term" value="F:helicase activity"/>
    <property type="evidence" value="ECO:0007669"/>
    <property type="project" value="UniProtKB-KW"/>
</dbReference>
<gene>
    <name evidence="5" type="ORF">LZC95_00760</name>
</gene>
<evidence type="ECO:0000259" key="3">
    <source>
        <dbReference type="PROSITE" id="PS51192"/>
    </source>
</evidence>
<dbReference type="PROSITE" id="PS51192">
    <property type="entry name" value="HELICASE_ATP_BIND_1"/>
    <property type="match status" value="1"/>
</dbReference>
<dbReference type="InterPro" id="IPR001650">
    <property type="entry name" value="Helicase_C-like"/>
</dbReference>
<protein>
    <submittedName>
        <fullName evidence="5">DEAD/DEAH box helicase</fullName>
    </submittedName>
</protein>
<evidence type="ECO:0000259" key="4">
    <source>
        <dbReference type="PROSITE" id="PS51194"/>
    </source>
</evidence>
<accession>A0ABZ2K9K2</accession>
<name>A0ABZ2K9K2_9BACT</name>
<feature type="region of interest" description="Disordered" evidence="2">
    <location>
        <begin position="153"/>
        <end position="173"/>
    </location>
</feature>
<dbReference type="InterPro" id="IPR038718">
    <property type="entry name" value="SNF2-like_sf"/>
</dbReference>
<evidence type="ECO:0000313" key="6">
    <source>
        <dbReference type="Proteomes" id="UP001379533"/>
    </source>
</evidence>
<dbReference type="Gene3D" id="3.40.50.300">
    <property type="entry name" value="P-loop containing nucleotide triphosphate hydrolases"/>
    <property type="match status" value="1"/>
</dbReference>
<dbReference type="Gene3D" id="3.40.50.10810">
    <property type="entry name" value="Tandem AAA-ATPase domain"/>
    <property type="match status" value="1"/>
</dbReference>
<keyword evidence="5" id="KW-0547">Nucleotide-binding</keyword>
<dbReference type="CDD" id="cd18793">
    <property type="entry name" value="SF2_C_SNF"/>
    <property type="match status" value="1"/>
</dbReference>
<reference evidence="5 6" key="1">
    <citation type="submission" date="2021-12" db="EMBL/GenBank/DDBJ databases">
        <title>Discovery of the Pendulisporaceae a myxobacterial family with distinct sporulation behavior and unique specialized metabolism.</title>
        <authorList>
            <person name="Garcia R."/>
            <person name="Popoff A."/>
            <person name="Bader C.D."/>
            <person name="Loehr J."/>
            <person name="Walesch S."/>
            <person name="Walt C."/>
            <person name="Boldt J."/>
            <person name="Bunk B."/>
            <person name="Haeckl F.J.F.P.J."/>
            <person name="Gunesch A.P."/>
            <person name="Birkelbach J."/>
            <person name="Nuebel U."/>
            <person name="Pietschmann T."/>
            <person name="Bach T."/>
            <person name="Mueller R."/>
        </authorList>
    </citation>
    <scope>NUCLEOTIDE SEQUENCE [LARGE SCALE GENOMIC DNA]</scope>
    <source>
        <strain evidence="5 6">MSr12523</strain>
    </source>
</reference>
<dbReference type="SUPFAM" id="SSF52540">
    <property type="entry name" value="P-loop containing nucleoside triphosphate hydrolases"/>
    <property type="match status" value="2"/>
</dbReference>
<evidence type="ECO:0000256" key="2">
    <source>
        <dbReference type="SAM" id="MobiDB-lite"/>
    </source>
</evidence>
<dbReference type="Pfam" id="PF00176">
    <property type="entry name" value="SNF2-rel_dom"/>
    <property type="match status" value="1"/>
</dbReference>
<proteinExistence type="predicted"/>
<dbReference type="CDD" id="cd18012">
    <property type="entry name" value="DEXQc_arch_SWI2_SNF2"/>
    <property type="match status" value="1"/>
</dbReference>
<dbReference type="InterPro" id="IPR014001">
    <property type="entry name" value="Helicase_ATP-bd"/>
</dbReference>
<feature type="compositionally biased region" description="Basic and acidic residues" evidence="2">
    <location>
        <begin position="158"/>
        <end position="173"/>
    </location>
</feature>
<feature type="domain" description="Helicase C-terminal" evidence="4">
    <location>
        <begin position="918"/>
        <end position="1070"/>
    </location>
</feature>
<evidence type="ECO:0000313" key="5">
    <source>
        <dbReference type="EMBL" id="WXA95371.1"/>
    </source>
</evidence>
<evidence type="ECO:0000256" key="1">
    <source>
        <dbReference type="ARBA" id="ARBA00022801"/>
    </source>
</evidence>
<organism evidence="5 6">
    <name type="scientific">Pendulispora brunnea</name>
    <dbReference type="NCBI Taxonomy" id="2905690"/>
    <lineage>
        <taxon>Bacteria</taxon>
        <taxon>Pseudomonadati</taxon>
        <taxon>Myxococcota</taxon>
        <taxon>Myxococcia</taxon>
        <taxon>Myxococcales</taxon>
        <taxon>Sorangiineae</taxon>
        <taxon>Pendulisporaceae</taxon>
        <taxon>Pendulispora</taxon>
    </lineage>
</organism>